<dbReference type="NCBIfam" id="TIGR01167">
    <property type="entry name" value="LPXTG_anchor"/>
    <property type="match status" value="1"/>
</dbReference>
<proteinExistence type="predicted"/>
<feature type="region of interest" description="Disordered" evidence="1">
    <location>
        <begin position="141"/>
        <end position="235"/>
    </location>
</feature>
<keyword evidence="3" id="KW-0732">Signal</keyword>
<organism evidence="4 5">
    <name type="scientific">Actinacidiphila acididurans</name>
    <dbReference type="NCBI Taxonomy" id="2784346"/>
    <lineage>
        <taxon>Bacteria</taxon>
        <taxon>Bacillati</taxon>
        <taxon>Actinomycetota</taxon>
        <taxon>Actinomycetes</taxon>
        <taxon>Kitasatosporales</taxon>
        <taxon>Streptomycetaceae</taxon>
        <taxon>Actinacidiphila</taxon>
    </lineage>
</organism>
<dbReference type="EMBL" id="JADKYB010000003">
    <property type="protein sequence ID" value="MBM9504187.1"/>
    <property type="molecule type" value="Genomic_DNA"/>
</dbReference>
<evidence type="ECO:0000256" key="2">
    <source>
        <dbReference type="SAM" id="Phobius"/>
    </source>
</evidence>
<keyword evidence="5" id="KW-1185">Reference proteome</keyword>
<evidence type="ECO:0000256" key="3">
    <source>
        <dbReference type="SAM" id="SignalP"/>
    </source>
</evidence>
<feature type="compositionally biased region" description="Low complexity" evidence="1">
    <location>
        <begin position="211"/>
        <end position="226"/>
    </location>
</feature>
<feature type="chain" id="PRO_5047447231" evidence="3">
    <location>
        <begin position="27"/>
        <end position="269"/>
    </location>
</feature>
<name>A0ABS2TN00_9ACTN</name>
<feature type="signal peptide" evidence="3">
    <location>
        <begin position="1"/>
        <end position="26"/>
    </location>
</feature>
<evidence type="ECO:0000256" key="1">
    <source>
        <dbReference type="SAM" id="MobiDB-lite"/>
    </source>
</evidence>
<protein>
    <submittedName>
        <fullName evidence="4">LPXTG cell wall anchor domain-containing protein</fullName>
    </submittedName>
</protein>
<feature type="transmembrane region" description="Helical" evidence="2">
    <location>
        <begin position="242"/>
        <end position="261"/>
    </location>
</feature>
<accession>A0ABS2TN00</accession>
<sequence length="269" mass="25832">MRVLPSVGAAAVAVAATVVLAPGASAHGNAPGDNGTIKIHDAKTGAELVKNEPHVCTFYLDAFFFDGLQKADWKIVDQPPTGKEDVVASTGAITLDGSGHGRTDDMTLPDGHYKLLWNFDGEHGKAKQKVFWVDCAAEGGTASGGTTDGGSTAGTTGGSTDGGSTTGTTTGGSDGGTASGGSTTGTTSGSTGGSTAAGGSTSGSTSGGDTSGTDSTSSPVAASSSGSTGGSGGSLAETGASVAGASVLGVVLLAIGAAVMFRRRGSRQH</sequence>
<keyword evidence="2" id="KW-1133">Transmembrane helix</keyword>
<evidence type="ECO:0000313" key="4">
    <source>
        <dbReference type="EMBL" id="MBM9504187.1"/>
    </source>
</evidence>
<evidence type="ECO:0000313" key="5">
    <source>
        <dbReference type="Proteomes" id="UP000749040"/>
    </source>
</evidence>
<dbReference type="Proteomes" id="UP000749040">
    <property type="component" value="Unassembled WGS sequence"/>
</dbReference>
<keyword evidence="2" id="KW-0472">Membrane</keyword>
<reference evidence="4 5" key="1">
    <citation type="submission" date="2021-01" db="EMBL/GenBank/DDBJ databases">
        <title>Streptomyces acididurans sp. nov., isolated from a peat swamp forest soil.</title>
        <authorList>
            <person name="Chantavorakit T."/>
            <person name="Duangmal K."/>
        </authorList>
    </citation>
    <scope>NUCLEOTIDE SEQUENCE [LARGE SCALE GENOMIC DNA]</scope>
    <source>
        <strain evidence="4 5">KK5PA1</strain>
    </source>
</reference>
<gene>
    <name evidence="4" type="ORF">ITX44_06485</name>
</gene>
<dbReference type="RefSeq" id="WP_205356063.1">
    <property type="nucleotide sequence ID" value="NZ_JADKYB010000003.1"/>
</dbReference>
<feature type="compositionally biased region" description="Gly residues" evidence="1">
    <location>
        <begin position="141"/>
        <end position="183"/>
    </location>
</feature>
<keyword evidence="2" id="KW-0812">Transmembrane</keyword>
<comment type="caution">
    <text evidence="4">The sequence shown here is derived from an EMBL/GenBank/DDBJ whole genome shotgun (WGS) entry which is preliminary data.</text>
</comment>